<evidence type="ECO:0000313" key="1">
    <source>
        <dbReference type="EMBL" id="CEK78727.1"/>
    </source>
</evidence>
<sequence length="53" mass="6025">MFCKCEKNKYMKQTSMFCNKFSKIGKKEGLKPDNVLSNTLTTCSNGGKECHSR</sequence>
<gene>
    <name evidence="1" type="primary">ORF111606</name>
</gene>
<accession>A0A0B7ADJ8</accession>
<reference evidence="1" key="1">
    <citation type="submission" date="2014-12" db="EMBL/GenBank/DDBJ databases">
        <title>Insight into the proteome of Arion vulgaris.</title>
        <authorList>
            <person name="Aradska J."/>
            <person name="Bulat T."/>
            <person name="Smidak R."/>
            <person name="Sarate P."/>
            <person name="Gangsoo J."/>
            <person name="Sialana F."/>
            <person name="Bilban M."/>
            <person name="Lubec G."/>
        </authorList>
    </citation>
    <scope>NUCLEOTIDE SEQUENCE</scope>
    <source>
        <tissue evidence="1">Skin</tissue>
    </source>
</reference>
<name>A0A0B7ADJ8_9EUPU</name>
<protein>
    <submittedName>
        <fullName evidence="1">Uncharacterized protein</fullName>
    </submittedName>
</protein>
<organism evidence="1">
    <name type="scientific">Arion vulgaris</name>
    <dbReference type="NCBI Taxonomy" id="1028688"/>
    <lineage>
        <taxon>Eukaryota</taxon>
        <taxon>Metazoa</taxon>
        <taxon>Spiralia</taxon>
        <taxon>Lophotrochozoa</taxon>
        <taxon>Mollusca</taxon>
        <taxon>Gastropoda</taxon>
        <taxon>Heterobranchia</taxon>
        <taxon>Euthyneura</taxon>
        <taxon>Panpulmonata</taxon>
        <taxon>Eupulmonata</taxon>
        <taxon>Stylommatophora</taxon>
        <taxon>Helicina</taxon>
        <taxon>Arionoidea</taxon>
        <taxon>Arionidae</taxon>
        <taxon>Arion</taxon>
    </lineage>
</organism>
<feature type="non-terminal residue" evidence="1">
    <location>
        <position position="53"/>
    </location>
</feature>
<dbReference type="EMBL" id="HACG01031862">
    <property type="protein sequence ID" value="CEK78727.1"/>
    <property type="molecule type" value="Transcribed_RNA"/>
</dbReference>
<dbReference type="AlphaFoldDB" id="A0A0B7ADJ8"/>
<proteinExistence type="predicted"/>